<dbReference type="InterPro" id="IPR036526">
    <property type="entry name" value="C-N_Hydrolase_sf"/>
</dbReference>
<dbReference type="PANTHER" id="PTHR10609:SF14">
    <property type="entry name" value="BIOTINIDASE"/>
    <property type="match status" value="1"/>
</dbReference>
<dbReference type="Ensembl" id="ENSOTST00005187499.1">
    <property type="protein sequence ID" value="ENSOTSP00005108979.1"/>
    <property type="gene ID" value="ENSOTSG00005060154.1"/>
</dbReference>
<keyword evidence="2 10" id="KW-0732">Signal</keyword>
<dbReference type="CDD" id="cd07567">
    <property type="entry name" value="biotinidase_like"/>
    <property type="match status" value="1"/>
</dbReference>
<evidence type="ECO:0000256" key="1">
    <source>
        <dbReference type="ARBA" id="ARBA00008225"/>
    </source>
</evidence>
<keyword evidence="13" id="KW-1185">Reference proteome</keyword>
<evidence type="ECO:0000313" key="12">
    <source>
        <dbReference type="Ensembl" id="ENSOTSP00005108979.1"/>
    </source>
</evidence>
<evidence type="ECO:0000256" key="2">
    <source>
        <dbReference type="ARBA" id="ARBA00022729"/>
    </source>
</evidence>
<name>A0AAZ3NZB3_ONCTS</name>
<evidence type="ECO:0000256" key="8">
    <source>
        <dbReference type="ARBA" id="ARBA00043697"/>
    </source>
</evidence>
<evidence type="ECO:0000259" key="11">
    <source>
        <dbReference type="PROSITE" id="PS50263"/>
    </source>
</evidence>
<organism evidence="12 13">
    <name type="scientific">Oncorhynchus tshawytscha</name>
    <name type="common">Chinook salmon</name>
    <name type="synonym">Salmo tshawytscha</name>
    <dbReference type="NCBI Taxonomy" id="74940"/>
    <lineage>
        <taxon>Eukaryota</taxon>
        <taxon>Metazoa</taxon>
        <taxon>Chordata</taxon>
        <taxon>Craniata</taxon>
        <taxon>Vertebrata</taxon>
        <taxon>Euteleostomi</taxon>
        <taxon>Actinopterygii</taxon>
        <taxon>Neopterygii</taxon>
        <taxon>Teleostei</taxon>
        <taxon>Protacanthopterygii</taxon>
        <taxon>Salmoniformes</taxon>
        <taxon>Salmonidae</taxon>
        <taxon>Salmoninae</taxon>
        <taxon>Oncorhynchus</taxon>
    </lineage>
</organism>
<evidence type="ECO:0000256" key="10">
    <source>
        <dbReference type="SAM" id="SignalP"/>
    </source>
</evidence>
<dbReference type="PROSITE" id="PS50263">
    <property type="entry name" value="CN_HYDROLASE"/>
    <property type="match status" value="1"/>
</dbReference>
<feature type="chain" id="PRO_5044346183" description="Biotinidase" evidence="10">
    <location>
        <begin position="25"/>
        <end position="584"/>
    </location>
</feature>
<feature type="region of interest" description="Disordered" evidence="9">
    <location>
        <begin position="366"/>
        <end position="429"/>
    </location>
</feature>
<dbReference type="Pfam" id="PF19018">
    <property type="entry name" value="Vanin_C"/>
    <property type="match status" value="1"/>
</dbReference>
<evidence type="ECO:0000256" key="7">
    <source>
        <dbReference type="ARBA" id="ARBA00039680"/>
    </source>
</evidence>
<dbReference type="EC" id="3.5.1.12" evidence="6"/>
<dbReference type="PANTHER" id="PTHR10609">
    <property type="entry name" value="BIOTINIDASE-RELATED"/>
    <property type="match status" value="1"/>
</dbReference>
<keyword evidence="4" id="KW-0325">Glycoprotein</keyword>
<feature type="signal peptide" evidence="10">
    <location>
        <begin position="1"/>
        <end position="24"/>
    </location>
</feature>
<proteinExistence type="inferred from homology"/>
<comment type="catalytic activity">
    <reaction evidence="8">
        <text>biocytin + H2O = biotin + L-lysine</text>
        <dbReference type="Rhea" id="RHEA:77171"/>
        <dbReference type="ChEBI" id="CHEBI:15377"/>
        <dbReference type="ChEBI" id="CHEBI:32551"/>
        <dbReference type="ChEBI" id="CHEBI:57586"/>
        <dbReference type="ChEBI" id="CHEBI:195545"/>
        <dbReference type="EC" id="3.5.1.12"/>
    </reaction>
</comment>
<dbReference type="GO" id="GO:0047708">
    <property type="term" value="F:biotinidase activity"/>
    <property type="evidence" value="ECO:0007669"/>
    <property type="project" value="UniProtKB-EC"/>
</dbReference>
<dbReference type="InterPro" id="IPR040154">
    <property type="entry name" value="Biotinidase/VNN"/>
</dbReference>
<evidence type="ECO:0000256" key="3">
    <source>
        <dbReference type="ARBA" id="ARBA00022801"/>
    </source>
</evidence>
<dbReference type="Gene3D" id="3.60.110.10">
    <property type="entry name" value="Carbon-nitrogen hydrolase"/>
    <property type="match status" value="1"/>
</dbReference>
<evidence type="ECO:0000313" key="13">
    <source>
        <dbReference type="Proteomes" id="UP000694402"/>
    </source>
</evidence>
<dbReference type="GeneTree" id="ENSGT00390000013823"/>
<keyword evidence="3" id="KW-0378">Hydrolase</keyword>
<reference evidence="13" key="1">
    <citation type="journal article" date="2018" name="PLoS ONE">
        <title>Chinook salmon (Oncorhynchus tshawytscha) genome and transcriptome.</title>
        <authorList>
            <person name="Christensen K.A."/>
            <person name="Leong J.S."/>
            <person name="Sakhrani D."/>
            <person name="Biagi C.A."/>
            <person name="Minkley D.R."/>
            <person name="Withler R.E."/>
            <person name="Rondeau E.B."/>
            <person name="Koop B.F."/>
            <person name="Devlin R.H."/>
        </authorList>
    </citation>
    <scope>NUCLEOTIDE SEQUENCE [LARGE SCALE GENOMIC DNA]</scope>
</reference>
<reference evidence="12" key="2">
    <citation type="submission" date="2025-08" db="UniProtKB">
        <authorList>
            <consortium name="Ensembl"/>
        </authorList>
    </citation>
    <scope>IDENTIFICATION</scope>
</reference>
<dbReference type="InterPro" id="IPR043957">
    <property type="entry name" value="Vanin_C"/>
</dbReference>
<dbReference type="InterPro" id="IPR012101">
    <property type="entry name" value="Biotinidase-like_euk"/>
</dbReference>
<feature type="domain" description="CN hydrolase" evidence="11">
    <location>
        <begin position="49"/>
        <end position="355"/>
    </location>
</feature>
<comment type="function">
    <text evidence="5">Catalytic release of biotin from biocytin, the product of biotin-dependent carboxylases degradation.</text>
</comment>
<gene>
    <name evidence="12" type="primary">BTD</name>
</gene>
<comment type="similarity">
    <text evidence="1">Belongs to the carbon-nitrogen hydrolase superfamily. BTD/VNN family.</text>
</comment>
<evidence type="ECO:0000256" key="4">
    <source>
        <dbReference type="ARBA" id="ARBA00023180"/>
    </source>
</evidence>
<dbReference type="AlphaFoldDB" id="A0AAZ3NZB3"/>
<evidence type="ECO:0000256" key="6">
    <source>
        <dbReference type="ARBA" id="ARBA00039012"/>
    </source>
</evidence>
<accession>A0AAZ3NZB3</accession>
<protein>
    <recommendedName>
        <fullName evidence="7">Biotinidase</fullName>
        <ecNumber evidence="6">3.5.1.12</ecNumber>
    </recommendedName>
</protein>
<evidence type="ECO:0000256" key="9">
    <source>
        <dbReference type="SAM" id="MobiDB-lite"/>
    </source>
</evidence>
<dbReference type="SUPFAM" id="SSF56317">
    <property type="entry name" value="Carbon-nitrogen hydrolase"/>
    <property type="match status" value="1"/>
</dbReference>
<reference evidence="12" key="3">
    <citation type="submission" date="2025-09" db="UniProtKB">
        <authorList>
            <consortium name="Ensembl"/>
        </authorList>
    </citation>
    <scope>IDENTIFICATION</scope>
</reference>
<feature type="compositionally biased region" description="Low complexity" evidence="9">
    <location>
        <begin position="412"/>
        <end position="421"/>
    </location>
</feature>
<dbReference type="Proteomes" id="UP000694402">
    <property type="component" value="Unassembled WGS sequence"/>
</dbReference>
<evidence type="ECO:0000256" key="5">
    <source>
        <dbReference type="ARBA" id="ARBA00037073"/>
    </source>
</evidence>
<dbReference type="InterPro" id="IPR003010">
    <property type="entry name" value="C-N_Hydrolase"/>
</dbReference>
<sequence>MSLRVLLAVGVAVLYLSPVMLSRAGDRTEGTPGPSYVAAVYEHKVILNPEPHVPLSRSAALEHMMRNLKVYEEQAARAAEQGAQIIVFPEDGIHGFNFSRLSISGYLETIPDPLTEDWNPCTQPDRHNQTEVLQSLSCMARRHQLYLVANMPDLQPCPLTSHPHLDPSQTPCPPDGRWQFNTDVVFRSDGSLAARYHKQNLFFEKEFDTPPRLEVVTFDTPFAGRFGVFTCFDILFHDPTVRLLEKVHKVAQCFNMDANEFIQSLNVCLHLSQGIRQMIFPTAWMNLLPLLTAVQIQRAVSLGANVTLLAANLRHDSKAMTGSGIFTPSTSIYHHAFHHPGEPEEGELLVLRIPVLDSDWLATQKQAKRQGETGGQGEAKGQIGEEGEAKGQIGEEGEAKGQGETGGEGEGEPLSASLPILSPNPSPSPSHFISSMMCDPFSFVLLHGSEGQLTVCDGPLCCHLQYRRSPQGGNTELYALGAFAGNHTADGHFALQVCALVRCSGSEVSSCGKGVEEAESRLDFRLEGKFGTRYVYPSLLGSGMVVDGPDRIEKTTDGRVTMEHSGMSVGLVTACLYGRVYDQD</sequence>
<dbReference type="Pfam" id="PF00795">
    <property type="entry name" value="CN_hydrolase"/>
    <property type="match status" value="1"/>
</dbReference>